<dbReference type="AlphaFoldDB" id="A0A0U5H7M8"/>
<dbReference type="EMBL" id="LN831303">
    <property type="protein sequence ID" value="CQH63841.1"/>
    <property type="molecule type" value="Genomic_DNA"/>
</dbReference>
<dbReference type="Proteomes" id="UP000066737">
    <property type="component" value="Plasmid pSTJ001"/>
</dbReference>
<gene>
    <name evidence="1" type="ORF">HHUB_4202</name>
</gene>
<accession>A0A0U5H7M8</accession>
<proteinExistence type="predicted"/>
<keyword evidence="2" id="KW-1185">Reference proteome</keyword>
<evidence type="ECO:0000313" key="1">
    <source>
        <dbReference type="EMBL" id="CQH63841.1"/>
    </source>
</evidence>
<sequence>MVVLGFRDENVRLRSDAPGSAGADETGHLYHT</sequence>
<geneLocation type="plasmid" evidence="2">
    <name>pSTJ001</name>
</geneLocation>
<reference evidence="2" key="1">
    <citation type="journal article" date="2016" name="Environ. Microbiol.">
        <title>The complete genome of a viable archaeum isolated from 123-million-year-old rock salt.</title>
        <authorList>
            <person name="Jaakkola S.T."/>
            <person name="Pfeiffer F."/>
            <person name="Ravantti J.J."/>
            <person name="Guo Q."/>
            <person name="Liu Y."/>
            <person name="Chen X."/>
            <person name="Ma H."/>
            <person name="Yang C."/>
            <person name="Oksanen H.M."/>
            <person name="Bamford D.H."/>
        </authorList>
    </citation>
    <scope>NUCLEOTIDE SEQUENCE</scope>
    <source>
        <strain evidence="2">JI20-1</strain>
        <plasmid evidence="2">Plasmid pSTJ001</plasmid>
    </source>
</reference>
<organism evidence="1 2">
    <name type="scientific">Halobacterium hubeiense</name>
    <dbReference type="NCBI Taxonomy" id="1407499"/>
    <lineage>
        <taxon>Archaea</taxon>
        <taxon>Methanobacteriati</taxon>
        <taxon>Methanobacteriota</taxon>
        <taxon>Stenosarchaea group</taxon>
        <taxon>Halobacteria</taxon>
        <taxon>Halobacteriales</taxon>
        <taxon>Halobacteriaceae</taxon>
        <taxon>Halobacterium</taxon>
    </lineage>
</organism>
<evidence type="ECO:0000313" key="2">
    <source>
        <dbReference type="Proteomes" id="UP000066737"/>
    </source>
</evidence>
<protein>
    <submittedName>
        <fullName evidence="1">Uncharacterized protein</fullName>
    </submittedName>
</protein>
<dbReference type="KEGG" id="hhb:Hhub_4202"/>
<name>A0A0U5H7M8_9EURY</name>